<dbReference type="Pfam" id="PF05739">
    <property type="entry name" value="SNARE"/>
    <property type="match status" value="1"/>
</dbReference>
<feature type="domain" description="T-SNARE coiled-coil homology" evidence="13">
    <location>
        <begin position="136"/>
        <end position="198"/>
    </location>
</feature>
<keyword evidence="15" id="KW-1185">Reference proteome</keyword>
<dbReference type="FunFam" id="1.20.5.110:FF:000030">
    <property type="entry name" value="syntaxin-51 isoform X2"/>
    <property type="match status" value="1"/>
</dbReference>
<dbReference type="PROSITE" id="PS50192">
    <property type="entry name" value="T_SNARE"/>
    <property type="match status" value="1"/>
</dbReference>
<dbReference type="SUPFAM" id="SSF58038">
    <property type="entry name" value="SNARE fusion complex"/>
    <property type="match status" value="1"/>
</dbReference>
<dbReference type="EMBL" id="JANAVB010021596">
    <property type="protein sequence ID" value="KAJ6825733.1"/>
    <property type="molecule type" value="Genomic_DNA"/>
</dbReference>
<evidence type="ECO:0000256" key="2">
    <source>
        <dbReference type="ARBA" id="ARBA00022448"/>
    </source>
</evidence>
<evidence type="ECO:0000256" key="10">
    <source>
        <dbReference type="ARBA" id="ARBA00054128"/>
    </source>
</evidence>
<keyword evidence="4" id="KW-0653">Protein transport</keyword>
<sequence>MASSMDSWMKDFDETSKLADDIASMIKERSLLPPAGHDTQRHTSAIRRKMTILGTRLDSLDSRLSQIPSNQPKMDKELHKRQDKLVNLRSRVKQMASTLNTTFANREDLVGPGRISVDEINRTAGLDNHGIVGLQRQILKEQDHGLEKLEETVLSTKHVALAVNEELDLHARLIDNLDQHVDGTDSRLQRVQKRLAILNRRTKGGCSCKCLLLLVIAIVILAAVAWALIKYL</sequence>
<protein>
    <submittedName>
        <fullName evidence="14">Syntaxin-52-like isoform X1</fullName>
    </submittedName>
</protein>
<evidence type="ECO:0000256" key="3">
    <source>
        <dbReference type="ARBA" id="ARBA00022692"/>
    </source>
</evidence>
<dbReference type="GO" id="GO:0000149">
    <property type="term" value="F:SNARE binding"/>
    <property type="evidence" value="ECO:0007669"/>
    <property type="project" value="TreeGrafter"/>
</dbReference>
<dbReference type="GO" id="GO:0006886">
    <property type="term" value="P:intracellular protein transport"/>
    <property type="evidence" value="ECO:0007669"/>
    <property type="project" value="TreeGrafter"/>
</dbReference>
<evidence type="ECO:0000256" key="6">
    <source>
        <dbReference type="ARBA" id="ARBA00023034"/>
    </source>
</evidence>
<dbReference type="GO" id="GO:0048278">
    <property type="term" value="P:vesicle docking"/>
    <property type="evidence" value="ECO:0007669"/>
    <property type="project" value="TreeGrafter"/>
</dbReference>
<reference evidence="14" key="1">
    <citation type="journal article" date="2023" name="GigaByte">
        <title>Genome assembly of the bearded iris, Iris pallida Lam.</title>
        <authorList>
            <person name="Bruccoleri R.E."/>
            <person name="Oakeley E.J."/>
            <person name="Faust A.M.E."/>
            <person name="Altorfer M."/>
            <person name="Dessus-Babus S."/>
            <person name="Burckhardt D."/>
            <person name="Oertli M."/>
            <person name="Naumann U."/>
            <person name="Petersen F."/>
            <person name="Wong J."/>
        </authorList>
    </citation>
    <scope>NUCLEOTIDE SEQUENCE</scope>
    <source>
        <strain evidence="14">GSM-AAB239-AS_SAM_17_03QT</strain>
    </source>
</reference>
<dbReference type="SMART" id="SM00397">
    <property type="entry name" value="t_SNARE"/>
    <property type="match status" value="1"/>
</dbReference>
<dbReference type="GO" id="GO:0005794">
    <property type="term" value="C:Golgi apparatus"/>
    <property type="evidence" value="ECO:0007669"/>
    <property type="project" value="UniProtKB-SubCell"/>
</dbReference>
<organism evidence="14 15">
    <name type="scientific">Iris pallida</name>
    <name type="common">Sweet iris</name>
    <dbReference type="NCBI Taxonomy" id="29817"/>
    <lineage>
        <taxon>Eukaryota</taxon>
        <taxon>Viridiplantae</taxon>
        <taxon>Streptophyta</taxon>
        <taxon>Embryophyta</taxon>
        <taxon>Tracheophyta</taxon>
        <taxon>Spermatophyta</taxon>
        <taxon>Magnoliopsida</taxon>
        <taxon>Liliopsida</taxon>
        <taxon>Asparagales</taxon>
        <taxon>Iridaceae</taxon>
        <taxon>Iridoideae</taxon>
        <taxon>Irideae</taxon>
        <taxon>Iris</taxon>
    </lineage>
</organism>
<evidence type="ECO:0000256" key="1">
    <source>
        <dbReference type="ARBA" id="ARBA00009063"/>
    </source>
</evidence>
<evidence type="ECO:0000313" key="14">
    <source>
        <dbReference type="EMBL" id="KAJ6825733.1"/>
    </source>
</evidence>
<evidence type="ECO:0000313" key="15">
    <source>
        <dbReference type="Proteomes" id="UP001140949"/>
    </source>
</evidence>
<dbReference type="InterPro" id="IPR045242">
    <property type="entry name" value="Syntaxin"/>
</dbReference>
<dbReference type="GO" id="GO:0031201">
    <property type="term" value="C:SNARE complex"/>
    <property type="evidence" value="ECO:0007669"/>
    <property type="project" value="TreeGrafter"/>
</dbReference>
<evidence type="ECO:0000256" key="12">
    <source>
        <dbReference type="SAM" id="Phobius"/>
    </source>
</evidence>
<keyword evidence="7" id="KW-0175">Coiled coil</keyword>
<dbReference type="CDD" id="cd15841">
    <property type="entry name" value="SNARE_Qc"/>
    <property type="match status" value="1"/>
</dbReference>
<gene>
    <name evidence="14" type="ORF">M6B38_375190</name>
</gene>
<feature type="transmembrane region" description="Helical" evidence="12">
    <location>
        <begin position="210"/>
        <end position="229"/>
    </location>
</feature>
<keyword evidence="8 12" id="KW-0472">Membrane</keyword>
<dbReference type="GO" id="GO:0006906">
    <property type="term" value="P:vesicle fusion"/>
    <property type="evidence" value="ECO:0007669"/>
    <property type="project" value="TreeGrafter"/>
</dbReference>
<comment type="caution">
    <text evidence="14">The sequence shown here is derived from an EMBL/GenBank/DDBJ whole genome shotgun (WGS) entry which is preliminary data.</text>
</comment>
<evidence type="ECO:0000259" key="13">
    <source>
        <dbReference type="PROSITE" id="PS50192"/>
    </source>
</evidence>
<reference evidence="14" key="2">
    <citation type="submission" date="2023-04" db="EMBL/GenBank/DDBJ databases">
        <authorList>
            <person name="Bruccoleri R.E."/>
            <person name="Oakeley E.J."/>
            <person name="Faust A.-M."/>
            <person name="Dessus-Babus S."/>
            <person name="Altorfer M."/>
            <person name="Burckhardt D."/>
            <person name="Oertli M."/>
            <person name="Naumann U."/>
            <person name="Petersen F."/>
            <person name="Wong J."/>
        </authorList>
    </citation>
    <scope>NUCLEOTIDE SEQUENCE</scope>
    <source>
        <strain evidence="14">GSM-AAB239-AS_SAM_17_03QT</strain>
        <tissue evidence="14">Leaf</tissue>
    </source>
</reference>
<dbReference type="PANTHER" id="PTHR19957">
    <property type="entry name" value="SYNTAXIN"/>
    <property type="match status" value="1"/>
</dbReference>
<evidence type="ECO:0000256" key="9">
    <source>
        <dbReference type="ARBA" id="ARBA00037801"/>
    </source>
</evidence>
<dbReference type="AlphaFoldDB" id="A0AAX6GB70"/>
<name>A0AAX6GB70_IRIPA</name>
<dbReference type="PANTHER" id="PTHR19957:SF285">
    <property type="entry name" value="SYNTAXIN-51-RELATED"/>
    <property type="match status" value="1"/>
</dbReference>
<keyword evidence="5 12" id="KW-1133">Transmembrane helix</keyword>
<keyword evidence="6" id="KW-0333">Golgi apparatus</keyword>
<evidence type="ECO:0000256" key="7">
    <source>
        <dbReference type="ARBA" id="ARBA00023054"/>
    </source>
</evidence>
<comment type="subcellular location">
    <subcellularLocation>
        <location evidence="9">Golgi apparatus</location>
        <location evidence="9">trans-Golgi network membrane</location>
        <topology evidence="9">Single-pass type IV membrane protein</topology>
    </subcellularLocation>
    <subcellularLocation>
        <location evidence="11">Prevacuolar compartment membrane</location>
        <topology evidence="11">Single-pass type IV membrane protein</topology>
    </subcellularLocation>
</comment>
<keyword evidence="2" id="KW-0813">Transport</keyword>
<proteinExistence type="inferred from homology"/>
<dbReference type="Gene3D" id="1.20.5.110">
    <property type="match status" value="1"/>
</dbReference>
<dbReference type="GO" id="GO:0010008">
    <property type="term" value="C:endosome membrane"/>
    <property type="evidence" value="ECO:0007669"/>
    <property type="project" value="UniProtKB-ARBA"/>
</dbReference>
<keyword evidence="3 12" id="KW-0812">Transmembrane</keyword>
<comment type="function">
    <text evidence="10">Vesicle trafficking protein that functions in the secretory pathway.</text>
</comment>
<dbReference type="Proteomes" id="UP001140949">
    <property type="component" value="Unassembled WGS sequence"/>
</dbReference>
<evidence type="ECO:0000256" key="4">
    <source>
        <dbReference type="ARBA" id="ARBA00022927"/>
    </source>
</evidence>
<evidence type="ECO:0000256" key="8">
    <source>
        <dbReference type="ARBA" id="ARBA00023136"/>
    </source>
</evidence>
<comment type="similarity">
    <text evidence="1">Belongs to the syntaxin family.</text>
</comment>
<accession>A0AAX6GB70</accession>
<dbReference type="InterPro" id="IPR000727">
    <property type="entry name" value="T_SNARE_dom"/>
</dbReference>
<dbReference type="GO" id="GO:0005484">
    <property type="term" value="F:SNAP receptor activity"/>
    <property type="evidence" value="ECO:0007669"/>
    <property type="project" value="TreeGrafter"/>
</dbReference>
<evidence type="ECO:0000256" key="11">
    <source>
        <dbReference type="ARBA" id="ARBA00060376"/>
    </source>
</evidence>
<evidence type="ECO:0000256" key="5">
    <source>
        <dbReference type="ARBA" id="ARBA00022989"/>
    </source>
</evidence>